<protein>
    <submittedName>
        <fullName evidence="2">Uncharacterized protein</fullName>
    </submittedName>
</protein>
<dbReference type="Proteomes" id="UP000054097">
    <property type="component" value="Unassembled WGS sequence"/>
</dbReference>
<name>A0A0C2WXD7_SERVB</name>
<reference evidence="3" key="2">
    <citation type="submission" date="2015-01" db="EMBL/GenBank/DDBJ databases">
        <title>Evolutionary Origins and Diversification of the Mycorrhizal Mutualists.</title>
        <authorList>
            <consortium name="DOE Joint Genome Institute"/>
            <consortium name="Mycorrhizal Genomics Consortium"/>
            <person name="Kohler A."/>
            <person name="Kuo A."/>
            <person name="Nagy L.G."/>
            <person name="Floudas D."/>
            <person name="Copeland A."/>
            <person name="Barry K.W."/>
            <person name="Cichocki N."/>
            <person name="Veneault-Fourrey C."/>
            <person name="LaButti K."/>
            <person name="Lindquist E.A."/>
            <person name="Lipzen A."/>
            <person name="Lundell T."/>
            <person name="Morin E."/>
            <person name="Murat C."/>
            <person name="Riley R."/>
            <person name="Ohm R."/>
            <person name="Sun H."/>
            <person name="Tunlid A."/>
            <person name="Henrissat B."/>
            <person name="Grigoriev I.V."/>
            <person name="Hibbett D.S."/>
            <person name="Martin F."/>
        </authorList>
    </citation>
    <scope>NUCLEOTIDE SEQUENCE [LARGE SCALE GENOMIC DNA]</scope>
    <source>
        <strain evidence="3">MAFF 305830</strain>
    </source>
</reference>
<dbReference type="EMBL" id="KN824283">
    <property type="protein sequence ID" value="KIM30793.1"/>
    <property type="molecule type" value="Genomic_DNA"/>
</dbReference>
<gene>
    <name evidence="2" type="ORF">M408DRAFT_270346</name>
</gene>
<evidence type="ECO:0000256" key="1">
    <source>
        <dbReference type="SAM" id="MobiDB-lite"/>
    </source>
</evidence>
<feature type="compositionally biased region" description="Polar residues" evidence="1">
    <location>
        <begin position="90"/>
        <end position="108"/>
    </location>
</feature>
<dbReference type="AlphaFoldDB" id="A0A0C2WXD7"/>
<reference evidence="2 3" key="1">
    <citation type="submission" date="2014-04" db="EMBL/GenBank/DDBJ databases">
        <authorList>
            <consortium name="DOE Joint Genome Institute"/>
            <person name="Kuo A."/>
            <person name="Zuccaro A."/>
            <person name="Kohler A."/>
            <person name="Nagy L.G."/>
            <person name="Floudas D."/>
            <person name="Copeland A."/>
            <person name="Barry K.W."/>
            <person name="Cichocki N."/>
            <person name="Veneault-Fourrey C."/>
            <person name="LaButti K."/>
            <person name="Lindquist E.A."/>
            <person name="Lipzen A."/>
            <person name="Lundell T."/>
            <person name="Morin E."/>
            <person name="Murat C."/>
            <person name="Sun H."/>
            <person name="Tunlid A."/>
            <person name="Henrissat B."/>
            <person name="Grigoriev I.V."/>
            <person name="Hibbett D.S."/>
            <person name="Martin F."/>
            <person name="Nordberg H.P."/>
            <person name="Cantor M.N."/>
            <person name="Hua S.X."/>
        </authorList>
    </citation>
    <scope>NUCLEOTIDE SEQUENCE [LARGE SCALE GENOMIC DNA]</scope>
    <source>
        <strain evidence="2 3">MAFF 305830</strain>
    </source>
</reference>
<keyword evidence="3" id="KW-1185">Reference proteome</keyword>
<dbReference type="HOGENOM" id="CLU_671147_0_0_1"/>
<feature type="region of interest" description="Disordered" evidence="1">
    <location>
        <begin position="170"/>
        <end position="199"/>
    </location>
</feature>
<evidence type="ECO:0000313" key="2">
    <source>
        <dbReference type="EMBL" id="KIM30793.1"/>
    </source>
</evidence>
<organism evidence="2 3">
    <name type="scientific">Serendipita vermifera MAFF 305830</name>
    <dbReference type="NCBI Taxonomy" id="933852"/>
    <lineage>
        <taxon>Eukaryota</taxon>
        <taxon>Fungi</taxon>
        <taxon>Dikarya</taxon>
        <taxon>Basidiomycota</taxon>
        <taxon>Agaricomycotina</taxon>
        <taxon>Agaricomycetes</taxon>
        <taxon>Sebacinales</taxon>
        <taxon>Serendipitaceae</taxon>
        <taxon>Serendipita</taxon>
    </lineage>
</organism>
<accession>A0A0C2WXD7</accession>
<sequence>MEPGSDFSAPSSIVTAASLDANSGSHELNNMTKIPSFYDFGLATQSPSNWSLNDPDYGHFSSNSILYTNDQVPLQDDPNHGTQWQYSLQKSINPSNQPNPLLHSSSGDSGPFSCAPAPIEDGRGVNVNLRARSVSPSPNKSFSAPPSATRDTLGFVPILPYPQPPVGSFSAMRNFPSAHSPNDNPTSTSPLPSHVATDFSPPSLPALLSSVSHQPSSSYDASHKLSDRDLQLRLDLLDPAKWFQKGSKEPKIKSDDEFITRGYIRSKAGSRLYAFVHKTPNVSKCRIWHQVEEEHGTGPCQFEKRAGKEVLAHVAEHFNYAPYKCNGFHGKWWALSTNFFFLQFVDLASSTKQFPTKERYNDHCRKMMKKSTAPETKVTCTVIGCDTSRLFIQTRPTTLKPLEICHGRRC</sequence>
<feature type="region of interest" description="Disordered" evidence="1">
    <location>
        <begin position="90"/>
        <end position="119"/>
    </location>
</feature>
<evidence type="ECO:0000313" key="3">
    <source>
        <dbReference type="Proteomes" id="UP000054097"/>
    </source>
</evidence>
<proteinExistence type="predicted"/>
<feature type="compositionally biased region" description="Polar residues" evidence="1">
    <location>
        <begin position="177"/>
        <end position="191"/>
    </location>
</feature>